<evidence type="ECO:0000313" key="4">
    <source>
        <dbReference type="EMBL" id="QKX63440.1"/>
    </source>
</evidence>
<dbReference type="PANTHER" id="PTHR24320">
    <property type="entry name" value="RETINOL DEHYDROGENASE"/>
    <property type="match status" value="1"/>
</dbReference>
<dbReference type="CDD" id="cd05327">
    <property type="entry name" value="retinol-DH_like_SDR_c_like"/>
    <property type="match status" value="1"/>
</dbReference>
<dbReference type="Pfam" id="PF00106">
    <property type="entry name" value="adh_short"/>
    <property type="match status" value="1"/>
</dbReference>
<dbReference type="PANTHER" id="PTHR24320:SF282">
    <property type="entry name" value="WW DOMAIN-CONTAINING OXIDOREDUCTASE"/>
    <property type="match status" value="1"/>
</dbReference>
<dbReference type="OrthoDB" id="191139at2759"/>
<name>A0A7H8RAH1_TALRU</name>
<accession>A0A7H8RAH1</accession>
<keyword evidence="3" id="KW-0560">Oxidoreductase</keyword>
<sequence>MSFDPSALPSLTSKVYLVTGGNAGIGYHTARQLALHGARVYIGSRSLSKASDAIAKIKAEAPNADVHFLHMDLMDLSSVVKAADEFKQKEDRLNGLVNNAGIMATPFAKSEKDGFEAQWETNYLSHWVLTWHLLDTLAKTAKEEGSPAGNARVVNLTSNGHKAAPKRGIDFDDLDQKNGGIWSRYGMSKLANILHVKKLNKLYGPQGSEGEKTGIWTAAVHPGFVDTDLNKQTDGPSFIQPALKCLGVYKKPEEGAYTTLFAVAASEFKQSNSGEYFEPVAKKGKPSKHASNMELADQLWEWTVVEMRKRKLLEQ</sequence>
<keyword evidence="2" id="KW-0521">NADP</keyword>
<dbReference type="InterPro" id="IPR036291">
    <property type="entry name" value="NAD(P)-bd_dom_sf"/>
</dbReference>
<dbReference type="GeneID" id="55998089"/>
<dbReference type="InterPro" id="IPR002347">
    <property type="entry name" value="SDR_fam"/>
</dbReference>
<dbReference type="PRINTS" id="PR00081">
    <property type="entry name" value="GDHRDH"/>
</dbReference>
<organism evidence="4 5">
    <name type="scientific">Talaromyces rugulosus</name>
    <name type="common">Penicillium rugulosum</name>
    <dbReference type="NCBI Taxonomy" id="121627"/>
    <lineage>
        <taxon>Eukaryota</taxon>
        <taxon>Fungi</taxon>
        <taxon>Dikarya</taxon>
        <taxon>Ascomycota</taxon>
        <taxon>Pezizomycotina</taxon>
        <taxon>Eurotiomycetes</taxon>
        <taxon>Eurotiomycetidae</taxon>
        <taxon>Eurotiales</taxon>
        <taxon>Trichocomaceae</taxon>
        <taxon>Talaromyces</taxon>
        <taxon>Talaromyces sect. Islandici</taxon>
    </lineage>
</organism>
<evidence type="ECO:0000256" key="1">
    <source>
        <dbReference type="ARBA" id="ARBA00006484"/>
    </source>
</evidence>
<dbReference type="EMBL" id="CP055903">
    <property type="protein sequence ID" value="QKX63440.1"/>
    <property type="molecule type" value="Genomic_DNA"/>
</dbReference>
<evidence type="ECO:0008006" key="6">
    <source>
        <dbReference type="Google" id="ProtNLM"/>
    </source>
</evidence>
<reference evidence="5" key="1">
    <citation type="submission" date="2020-06" db="EMBL/GenBank/DDBJ databases">
        <title>A chromosome-scale genome assembly of Talaromyces rugulosus W13939.</title>
        <authorList>
            <person name="Wang B."/>
            <person name="Guo L."/>
            <person name="Ye K."/>
            <person name="Wang L."/>
        </authorList>
    </citation>
    <scope>NUCLEOTIDE SEQUENCE [LARGE SCALE GENOMIC DNA]</scope>
    <source>
        <strain evidence="5">W13939</strain>
    </source>
</reference>
<evidence type="ECO:0000256" key="2">
    <source>
        <dbReference type="ARBA" id="ARBA00022857"/>
    </source>
</evidence>
<evidence type="ECO:0000313" key="5">
    <source>
        <dbReference type="Proteomes" id="UP000509510"/>
    </source>
</evidence>
<comment type="similarity">
    <text evidence="1">Belongs to the short-chain dehydrogenases/reductases (SDR) family.</text>
</comment>
<gene>
    <name evidence="4" type="ORF">TRUGW13939_10610</name>
</gene>
<dbReference type="GO" id="GO:0016491">
    <property type="term" value="F:oxidoreductase activity"/>
    <property type="evidence" value="ECO:0007669"/>
    <property type="project" value="UniProtKB-KW"/>
</dbReference>
<keyword evidence="5" id="KW-1185">Reference proteome</keyword>
<dbReference type="SUPFAM" id="SSF51735">
    <property type="entry name" value="NAD(P)-binding Rossmann-fold domains"/>
    <property type="match status" value="1"/>
</dbReference>
<dbReference type="Proteomes" id="UP000509510">
    <property type="component" value="Chromosome VI"/>
</dbReference>
<protein>
    <recommendedName>
        <fullName evidence="6">NAD(P)-binding protein</fullName>
    </recommendedName>
</protein>
<dbReference type="AlphaFoldDB" id="A0A7H8RAH1"/>
<dbReference type="KEGG" id="trg:TRUGW13939_10610"/>
<evidence type="ECO:0000256" key="3">
    <source>
        <dbReference type="ARBA" id="ARBA00023002"/>
    </source>
</evidence>
<proteinExistence type="inferred from homology"/>
<dbReference type="RefSeq" id="XP_035349614.1">
    <property type="nucleotide sequence ID" value="XM_035493721.1"/>
</dbReference>
<dbReference type="Gene3D" id="3.40.50.720">
    <property type="entry name" value="NAD(P)-binding Rossmann-like Domain"/>
    <property type="match status" value="1"/>
</dbReference>